<dbReference type="PANTHER" id="PTHR11731">
    <property type="entry name" value="PROTEASE FAMILY S9B,C DIPEPTIDYL-PEPTIDASE IV-RELATED"/>
    <property type="match status" value="1"/>
</dbReference>
<evidence type="ECO:0000313" key="3">
    <source>
        <dbReference type="EMBL" id="SUB96607.1"/>
    </source>
</evidence>
<evidence type="ECO:0000313" key="4">
    <source>
        <dbReference type="Proteomes" id="UP000255283"/>
    </source>
</evidence>
<protein>
    <submittedName>
        <fullName evidence="3">Prolyl tripeptidyl peptidase</fullName>
        <ecNumber evidence="3">3.4.14.12</ecNumber>
    </submittedName>
</protein>
<dbReference type="SUPFAM" id="SSF53474">
    <property type="entry name" value="alpha/beta-Hydrolases"/>
    <property type="match status" value="1"/>
</dbReference>
<comment type="caution">
    <text evidence="3">The sequence shown here is derived from an EMBL/GenBank/DDBJ whole genome shotgun (WGS) entry which is preliminary data.</text>
</comment>
<dbReference type="EMBL" id="UGTJ01000002">
    <property type="protein sequence ID" value="SUB96607.1"/>
    <property type="molecule type" value="Genomic_DNA"/>
</dbReference>
<dbReference type="GO" id="GO:0006508">
    <property type="term" value="P:proteolysis"/>
    <property type="evidence" value="ECO:0007669"/>
    <property type="project" value="InterPro"/>
</dbReference>
<dbReference type="PANTHER" id="PTHR11731:SF193">
    <property type="entry name" value="DIPEPTIDYL PEPTIDASE 9"/>
    <property type="match status" value="1"/>
</dbReference>
<dbReference type="InterPro" id="IPR002469">
    <property type="entry name" value="Peptidase_S9B_N"/>
</dbReference>
<gene>
    <name evidence="3" type="primary">ptpA_4</name>
    <name evidence="3" type="ORF">NCTC13063_02371</name>
</gene>
<dbReference type="RefSeq" id="WP_115154291.1">
    <property type="nucleotide sequence ID" value="NZ_UGTJ01000002.1"/>
</dbReference>
<dbReference type="InterPro" id="IPR029058">
    <property type="entry name" value="AB_hydrolase_fold"/>
</dbReference>
<dbReference type="Gene3D" id="3.40.50.1820">
    <property type="entry name" value="alpha/beta hydrolase"/>
    <property type="match status" value="1"/>
</dbReference>
<sequence length="738" mass="83774">MDKFSWKNKFLTLMCATLLAGTSAAREQGRLDLQTITSGELAPAYITGINPIAGTDLYAQVSADGRQIVSRSFKTGRQRAVLFDVAATEGEHINAFDGYEMDRQGRQLLIRTRTEAVYRRSYKAEFYRYDIATRRLSKLSEGGPQQVPAFSPDGRKIAFVRDNNLFVVADGHERQVTTDGRFNEIINGIPDWVNEEEFGFNRAFAFNADGTRLCWLRYDESRVKTYALQLFKGECPEREALADYPGEYSYKYPKAGYDNSVVSAWSCDLGSGEVRRLQVPLAADGYMPRIKATADSRAMIVYTMNRHQDTLCLYRADPVTGISRLLISESVPRYVKEEAMEGITVLDRHILVPSDRDGYMHLYLYDMEGRLLRQVERGDYDVTAVCGFDERRGDVYYQAARLNAHDRQVYVTRADGRTERLTDREGNNSAVFSADLRYFVNVWSDYDHPYVFTLRTNGGKTLAVLEDNHKLAGRLADYGFGRRETFSFVTSEGVRLDGWMVKPTDFDPSRRYPVILYQYSGPGSQQVINAWSTGSMGLGGAFDHYLAQQGFIVACVDGRGTGGRGAEFEKITYLKLGELEARDQVETALYLGTLPYVDKDNIGIWGWSFGGFCTLMSMSEGRGVFKAGVAVAPPTNWKFYDTIYTERYMRTPRENAEGYKTNPIERADRLHGSLLICHGLADDNVHPQNAFEYSEALVQADKDFKENFYVNRNHGIRGGNTRMHLLRQISQWFERELK</sequence>
<organism evidence="3 4">
    <name type="scientific">Segatella buccae</name>
    <dbReference type="NCBI Taxonomy" id="28126"/>
    <lineage>
        <taxon>Bacteria</taxon>
        <taxon>Pseudomonadati</taxon>
        <taxon>Bacteroidota</taxon>
        <taxon>Bacteroidia</taxon>
        <taxon>Bacteroidales</taxon>
        <taxon>Prevotellaceae</taxon>
        <taxon>Segatella</taxon>
    </lineage>
</organism>
<dbReference type="AlphaFoldDB" id="A0AAQ1UNC2"/>
<dbReference type="GO" id="GO:0008236">
    <property type="term" value="F:serine-type peptidase activity"/>
    <property type="evidence" value="ECO:0007669"/>
    <property type="project" value="InterPro"/>
</dbReference>
<evidence type="ECO:0000259" key="2">
    <source>
        <dbReference type="Pfam" id="PF00930"/>
    </source>
</evidence>
<feature type="domain" description="Dipeptidylpeptidase IV N-terminal" evidence="2">
    <location>
        <begin position="104"/>
        <end position="450"/>
    </location>
</feature>
<name>A0AAQ1UNC2_9BACT</name>
<accession>A0AAQ1UNC2</accession>
<feature type="domain" description="Peptidase S9 prolyl oligopeptidase catalytic" evidence="1">
    <location>
        <begin position="545"/>
        <end position="738"/>
    </location>
</feature>
<evidence type="ECO:0000259" key="1">
    <source>
        <dbReference type="Pfam" id="PF00326"/>
    </source>
</evidence>
<dbReference type="Pfam" id="PF00930">
    <property type="entry name" value="DPPIV_N"/>
    <property type="match status" value="1"/>
</dbReference>
<dbReference type="InterPro" id="IPR001375">
    <property type="entry name" value="Peptidase_S9_cat"/>
</dbReference>
<dbReference type="EC" id="3.4.14.12" evidence="3"/>
<reference evidence="3 4" key="1">
    <citation type="submission" date="2018-06" db="EMBL/GenBank/DDBJ databases">
        <authorList>
            <consortium name="Pathogen Informatics"/>
            <person name="Doyle S."/>
        </authorList>
    </citation>
    <scope>NUCLEOTIDE SEQUENCE [LARGE SCALE GENOMIC DNA]</scope>
    <source>
        <strain evidence="3 4">NCTC13063</strain>
    </source>
</reference>
<keyword evidence="3" id="KW-0378">Hydrolase</keyword>
<dbReference type="Pfam" id="PF00326">
    <property type="entry name" value="Peptidase_S9"/>
    <property type="match status" value="1"/>
</dbReference>
<dbReference type="SUPFAM" id="SSF82171">
    <property type="entry name" value="DPP6 N-terminal domain-like"/>
    <property type="match status" value="1"/>
</dbReference>
<dbReference type="Proteomes" id="UP000255283">
    <property type="component" value="Unassembled WGS sequence"/>
</dbReference>
<dbReference type="InterPro" id="IPR050278">
    <property type="entry name" value="Serine_Prot_S9B/DPPIV"/>
</dbReference>
<dbReference type="Gene3D" id="2.140.10.30">
    <property type="entry name" value="Dipeptidylpeptidase IV, N-terminal domain"/>
    <property type="match status" value="1"/>
</dbReference>
<proteinExistence type="predicted"/>
<dbReference type="GO" id="GO:0008239">
    <property type="term" value="F:dipeptidyl-peptidase activity"/>
    <property type="evidence" value="ECO:0007669"/>
    <property type="project" value="TreeGrafter"/>
</dbReference>